<dbReference type="NCBIfam" id="TIGR00543">
    <property type="entry name" value="isochor_syn"/>
    <property type="match status" value="1"/>
</dbReference>
<name>A0A380YK56_9BACE</name>
<protein>
    <recommendedName>
        <fullName evidence="3">isochorismate synthase</fullName>
        <ecNumber evidence="3">5.4.4.2</ecNumber>
    </recommendedName>
    <alternativeName>
        <fullName evidence="5">Isochorismate mutase</fullName>
    </alternativeName>
</protein>
<gene>
    <name evidence="7" type="primary">entC</name>
    <name evidence="7" type="ORF">NCTC11155_01081</name>
</gene>
<dbReference type="STRING" id="483216.BACEGG_02760"/>
<dbReference type="InterPro" id="IPR015890">
    <property type="entry name" value="Chorismate_C"/>
</dbReference>
<dbReference type="InterPro" id="IPR005801">
    <property type="entry name" value="ADC_synthase"/>
</dbReference>
<sequence length="376" mass="43116">MIDKEISNLTAIDTLIRQEQPFAVYRIPGEAAPHLLMQATGNVRLLHDLEELDGERGFVIAPFRVSEESPIVLIQPEEPEHFLLPDEYSEEEQEAFRLFQEQETFSETYTEGYETCFRTFIEALRSKRFDKLVLSRKSVIGQFPDFSPSAVFHAACKHYIHSYVYLCYTPRTGVWMGSTPEIILSGEKDEWSTVALAGTLPLQNGNLPQEWGEKNRQEQEYVVSYIRRQLLSLDIHPAENGPYPAYAGALSHLKTSFHFTLRDNRKLGSLLKVLHPTPAVCGLPKEEAYRFILENEGYDRRYYSGFIGWLDPSGKTDLYVNLRCMHIENGQLSFYAGGGLLASSELNDEWLETEKKLQTMKRLLRIPSHDSLTTNH</sequence>
<comment type="catalytic activity">
    <reaction evidence="1">
        <text>chorismate = isochorismate</text>
        <dbReference type="Rhea" id="RHEA:18985"/>
        <dbReference type="ChEBI" id="CHEBI:29748"/>
        <dbReference type="ChEBI" id="CHEBI:29780"/>
        <dbReference type="EC" id="5.4.4.2"/>
    </reaction>
</comment>
<evidence type="ECO:0000256" key="4">
    <source>
        <dbReference type="ARBA" id="ARBA00023235"/>
    </source>
</evidence>
<dbReference type="GO" id="GO:0008909">
    <property type="term" value="F:isochorismate synthase activity"/>
    <property type="evidence" value="ECO:0007669"/>
    <property type="project" value="UniProtKB-EC"/>
</dbReference>
<dbReference type="Pfam" id="PF00425">
    <property type="entry name" value="Chorismate_bind"/>
    <property type="match status" value="1"/>
</dbReference>
<organism evidence="7 8">
    <name type="scientific">Bacteroides eggerthii</name>
    <dbReference type="NCBI Taxonomy" id="28111"/>
    <lineage>
        <taxon>Bacteria</taxon>
        <taxon>Pseudomonadati</taxon>
        <taxon>Bacteroidota</taxon>
        <taxon>Bacteroidia</taxon>
        <taxon>Bacteroidales</taxon>
        <taxon>Bacteroidaceae</taxon>
        <taxon>Bacteroides</taxon>
    </lineage>
</organism>
<dbReference type="SUPFAM" id="SSF56322">
    <property type="entry name" value="ADC synthase"/>
    <property type="match status" value="1"/>
</dbReference>
<dbReference type="AlphaFoldDB" id="A0A380YK56"/>
<accession>A0A380YK56</accession>
<dbReference type="PANTHER" id="PTHR42839">
    <property type="entry name" value="ISOCHORISMATE SYNTHASE ENTC"/>
    <property type="match status" value="1"/>
</dbReference>
<dbReference type="PANTHER" id="PTHR42839:SF2">
    <property type="entry name" value="ISOCHORISMATE SYNTHASE ENTC"/>
    <property type="match status" value="1"/>
</dbReference>
<comment type="similarity">
    <text evidence="2">Belongs to the isochorismate synthase family.</text>
</comment>
<reference evidence="7 8" key="1">
    <citation type="submission" date="2018-06" db="EMBL/GenBank/DDBJ databases">
        <authorList>
            <consortium name="Pathogen Informatics"/>
            <person name="Doyle S."/>
        </authorList>
    </citation>
    <scope>NUCLEOTIDE SEQUENCE [LARGE SCALE GENOMIC DNA]</scope>
    <source>
        <strain evidence="7 8">NCTC11155</strain>
    </source>
</reference>
<dbReference type="Proteomes" id="UP000254424">
    <property type="component" value="Unassembled WGS sequence"/>
</dbReference>
<dbReference type="RefSeq" id="WP_004291069.1">
    <property type="nucleotide sequence ID" value="NZ_CABKNQ010000018.1"/>
</dbReference>
<evidence type="ECO:0000313" key="7">
    <source>
        <dbReference type="EMBL" id="SUV29114.1"/>
    </source>
</evidence>
<evidence type="ECO:0000313" key="8">
    <source>
        <dbReference type="Proteomes" id="UP000254424"/>
    </source>
</evidence>
<keyword evidence="4 7" id="KW-0413">Isomerase</keyword>
<proteinExistence type="inferred from homology"/>
<evidence type="ECO:0000259" key="6">
    <source>
        <dbReference type="Pfam" id="PF00425"/>
    </source>
</evidence>
<dbReference type="EMBL" id="UFSX01000001">
    <property type="protein sequence ID" value="SUV29114.1"/>
    <property type="molecule type" value="Genomic_DNA"/>
</dbReference>
<feature type="domain" description="Chorismate-utilising enzyme C-terminal" evidence="6">
    <location>
        <begin position="111"/>
        <end position="356"/>
    </location>
</feature>
<dbReference type="OrthoDB" id="9806579at2"/>
<dbReference type="InterPro" id="IPR004561">
    <property type="entry name" value="IsoChor_synthase"/>
</dbReference>
<evidence type="ECO:0000256" key="1">
    <source>
        <dbReference type="ARBA" id="ARBA00000799"/>
    </source>
</evidence>
<evidence type="ECO:0000256" key="5">
    <source>
        <dbReference type="ARBA" id="ARBA00041564"/>
    </source>
</evidence>
<evidence type="ECO:0000256" key="2">
    <source>
        <dbReference type="ARBA" id="ARBA00005297"/>
    </source>
</evidence>
<dbReference type="EC" id="5.4.4.2" evidence="3"/>
<evidence type="ECO:0000256" key="3">
    <source>
        <dbReference type="ARBA" id="ARBA00012824"/>
    </source>
</evidence>
<dbReference type="GeneID" id="93071006"/>
<dbReference type="Gene3D" id="3.60.120.10">
    <property type="entry name" value="Anthranilate synthase"/>
    <property type="match status" value="1"/>
</dbReference>